<dbReference type="GO" id="GO:0003676">
    <property type="term" value="F:nucleic acid binding"/>
    <property type="evidence" value="ECO:0007669"/>
    <property type="project" value="InterPro"/>
</dbReference>
<dbReference type="AlphaFoldDB" id="A0A3U2TL68"/>
<dbReference type="PROSITE" id="PS00092">
    <property type="entry name" value="N6_MTASE"/>
    <property type="match status" value="1"/>
</dbReference>
<evidence type="ECO:0000256" key="1">
    <source>
        <dbReference type="ARBA" id="ARBA00011900"/>
    </source>
</evidence>
<keyword evidence="3 7" id="KW-0808">Transferase</keyword>
<evidence type="ECO:0000259" key="6">
    <source>
        <dbReference type="Pfam" id="PF07669"/>
    </source>
</evidence>
<sequence length="1224" mass="140349">MNTNNIKKYAPQARNQFRDAVIQKLTTLGISADKKGNLQIADAELVGETVRYGQFDYPKSTLTRRDRLVKRAREQGFDVLVEHCAYTWFNRLCAIRYMEIHGYLDHGFHMLSHPENPTGFEVLDHVPEVAEALLPAKKAQLVEMKLSGNQDEAIYRELLLAQCHALHRAMPFLFEAVDDEAELLLPDNLTRTDSILRGLVDGIPEEDWQEVEVIGWLYQFYISEKKDAVIGKVVKSEDIPAATQLFTPNWIVQYLVQNSVGRQWLQTYPDSPLKGKMDYYIEPAEQTPEVQAQLAAITPASIEPESIKVLDPACGSGHILIEAYNVLKNIYEERGYRARDIPQLILENNIFGLDIDDRAAQLSGFALLMMARQDDRRIFTRDVRLNIVSLQESLHLDIAKLWQQLNFHQQNQTGSMGDMFAENTVLVHTDSAEYQLLMRTLKLFVNAKTLGSLIQVPQEEEAELKTFLDALYRLELEGDFQQKAAAKAFIPYIQQAWILAQRYDAVVANPPYMGNGGMNSDLKIFAKTYYPDSKSDLFAIFMQHAFSLLKKHGFNAQINMQSWMFLSSYEALRIWLLDKKTIISMAHLGARAFSQINGEIVQTSAWIIQSIHIINHMPTFFRLVEGNEEEKSKQLISGDKKITGISQLDFKKIPGAPLAYWASKETLKLFVANLRLSEKLTTREGMATGNNEKFLRYWFEISTAEIGFNIVNNSQSIDTRKRYFPYIKGGNFRRWTGNFLYVVNWFNDGQELKSFADETTGRIRSHNYNGNYAFREGFSWSGISSGSFAVRHVSPGFMFDAKGPMGYVNNKNDLYPIEAFLNSTVANHLIKMLAPTLDFKLGHILNLPFIEAKEDIITLEKLTKEAIDISKNDWDAFEISWSFVTSPLIQDRELTIKSSINKITGKWKKYTQRLQKIEEEINQIFITQSSLMNEVKSTVDLNTISLMTNPDFRYDSGQLNESMQVNDLLKELISYIIGCQMGRYSLDREGLVYAHEGNKGFAELVAEGAYKTFPADNDGILPLMDDEWFDDDVTSRVKEFVRTVWGEEHLQENLDFIAESLCLYAIKPKKGESALDTIRRYLSTQFWKDHMKMYKKRPIYWLFSSGKEKAFECLVYLHRYNDATLARMRTEYVVPLLARYQANIDRLNEQVDGASGGEATRLKRERDSLSKKFNELRSFDDRLRHYADMRISIDLDDGVKVNYGKFGDLLADVKAITGNAPEII</sequence>
<comment type="catalytic activity">
    <reaction evidence="5">
        <text>a 2'-deoxyadenosine in DNA + S-adenosyl-L-methionine = an N(6)-methyl-2'-deoxyadenosine in DNA + S-adenosyl-L-homocysteine + H(+)</text>
        <dbReference type="Rhea" id="RHEA:15197"/>
        <dbReference type="Rhea" id="RHEA-COMP:12418"/>
        <dbReference type="Rhea" id="RHEA-COMP:12419"/>
        <dbReference type="ChEBI" id="CHEBI:15378"/>
        <dbReference type="ChEBI" id="CHEBI:57856"/>
        <dbReference type="ChEBI" id="CHEBI:59789"/>
        <dbReference type="ChEBI" id="CHEBI:90615"/>
        <dbReference type="ChEBI" id="CHEBI:90616"/>
        <dbReference type="EC" id="2.1.1.72"/>
    </reaction>
</comment>
<dbReference type="InterPro" id="IPR029063">
    <property type="entry name" value="SAM-dependent_MTases_sf"/>
</dbReference>
<dbReference type="GO" id="GO:0032259">
    <property type="term" value="P:methylation"/>
    <property type="evidence" value="ECO:0007669"/>
    <property type="project" value="UniProtKB-KW"/>
</dbReference>
<name>A0A3U2TL68_SALET</name>
<dbReference type="PANTHER" id="PTHR33841:SF1">
    <property type="entry name" value="DNA METHYLTRANSFERASE A"/>
    <property type="match status" value="1"/>
</dbReference>
<evidence type="ECO:0000256" key="2">
    <source>
        <dbReference type="ARBA" id="ARBA00022603"/>
    </source>
</evidence>
<dbReference type="EC" id="2.1.1.72" evidence="1"/>
<dbReference type="InterPro" id="IPR047939">
    <property type="entry name" value="BREX_1_PglX"/>
</dbReference>
<dbReference type="PANTHER" id="PTHR33841">
    <property type="entry name" value="DNA METHYLTRANSFERASE YEEA-RELATED"/>
    <property type="match status" value="1"/>
</dbReference>
<dbReference type="InterPro" id="IPR050953">
    <property type="entry name" value="N4_N6_ade-DNA_methylase"/>
</dbReference>
<dbReference type="NCBIfam" id="NF033452">
    <property type="entry name" value="BREX_1_MTaseX"/>
    <property type="match status" value="1"/>
</dbReference>
<dbReference type="InterPro" id="IPR011639">
    <property type="entry name" value="MethylTrfase_TaqI-like_dom"/>
</dbReference>
<gene>
    <name evidence="7" type="primary">pglX</name>
    <name evidence="7" type="ORF">AXN36_01220</name>
</gene>
<dbReference type="RefSeq" id="WP_071055528.1">
    <property type="nucleotide sequence ID" value="NZ_CP160151.1"/>
</dbReference>
<evidence type="ECO:0000256" key="3">
    <source>
        <dbReference type="ARBA" id="ARBA00022679"/>
    </source>
</evidence>
<dbReference type="Pfam" id="PF07669">
    <property type="entry name" value="Eco57I"/>
    <property type="match status" value="1"/>
</dbReference>
<proteinExistence type="predicted"/>
<dbReference type="GO" id="GO:0006304">
    <property type="term" value="P:DNA modification"/>
    <property type="evidence" value="ECO:0007669"/>
    <property type="project" value="InterPro"/>
</dbReference>
<keyword evidence="4" id="KW-0949">S-adenosyl-L-methionine</keyword>
<organism evidence="7">
    <name type="scientific">Salmonella enterica I</name>
    <dbReference type="NCBI Taxonomy" id="59201"/>
    <lineage>
        <taxon>Bacteria</taxon>
        <taxon>Pseudomonadati</taxon>
        <taxon>Pseudomonadota</taxon>
        <taxon>Gammaproteobacteria</taxon>
        <taxon>Enterobacterales</taxon>
        <taxon>Enterobacteriaceae</taxon>
        <taxon>Salmonella</taxon>
    </lineage>
</organism>
<keyword evidence="2 7" id="KW-0489">Methyltransferase</keyword>
<dbReference type="SUPFAM" id="SSF53335">
    <property type="entry name" value="S-adenosyl-L-methionine-dependent methyltransferases"/>
    <property type="match status" value="1"/>
</dbReference>
<dbReference type="EMBL" id="AAGNOE010000001">
    <property type="protein sequence ID" value="EBQ0041535.1"/>
    <property type="molecule type" value="Genomic_DNA"/>
</dbReference>
<dbReference type="GO" id="GO:0009007">
    <property type="term" value="F:site-specific DNA-methyltransferase (adenine-specific) activity"/>
    <property type="evidence" value="ECO:0007669"/>
    <property type="project" value="UniProtKB-EC"/>
</dbReference>
<accession>A0A3U2TL68</accession>
<dbReference type="InterPro" id="IPR002052">
    <property type="entry name" value="DNA_methylase_N6_adenine_CS"/>
</dbReference>
<reference evidence="7" key="1">
    <citation type="submission" date="2018-07" db="EMBL/GenBank/DDBJ databases">
        <authorList>
            <consortium name="GenomeTrakr network: Whole genome sequencing for foodborne pathogen traceback"/>
        </authorList>
    </citation>
    <scope>NUCLEOTIDE SEQUENCE</scope>
    <source>
        <strain evidence="7">CFSAN031465</strain>
    </source>
</reference>
<comment type="caution">
    <text evidence="7">The sequence shown here is derived from an EMBL/GenBank/DDBJ whole genome shotgun (WGS) entry which is preliminary data.</text>
</comment>
<dbReference type="PRINTS" id="PR00507">
    <property type="entry name" value="N12N6MTFRASE"/>
</dbReference>
<feature type="domain" description="Type II methyltransferase M.TaqI-like" evidence="6">
    <location>
        <begin position="348"/>
        <end position="590"/>
    </location>
</feature>
<evidence type="ECO:0000256" key="5">
    <source>
        <dbReference type="ARBA" id="ARBA00047942"/>
    </source>
</evidence>
<evidence type="ECO:0000256" key="4">
    <source>
        <dbReference type="ARBA" id="ARBA00022691"/>
    </source>
</evidence>
<evidence type="ECO:0000313" key="7">
    <source>
        <dbReference type="EMBL" id="EBQ0041535.1"/>
    </source>
</evidence>
<dbReference type="Gene3D" id="3.40.50.150">
    <property type="entry name" value="Vaccinia Virus protein VP39"/>
    <property type="match status" value="1"/>
</dbReference>
<protein>
    <recommendedName>
        <fullName evidence="1">site-specific DNA-methyltransferase (adenine-specific)</fullName>
        <ecNumber evidence="1">2.1.1.72</ecNumber>
    </recommendedName>
</protein>